<dbReference type="PANTHER" id="PTHR10039:SF15">
    <property type="entry name" value="NACHT DOMAIN-CONTAINING PROTEIN"/>
    <property type="match status" value="1"/>
</dbReference>
<dbReference type="InterPro" id="IPR056884">
    <property type="entry name" value="NPHP3-like_N"/>
</dbReference>
<keyword evidence="7" id="KW-1185">Reference proteome</keyword>
<gene>
    <name evidence="6" type="ORF">FB567DRAFT_183203</name>
</gene>
<reference evidence="6" key="1">
    <citation type="journal article" date="2021" name="Nat. Commun.">
        <title>Genetic determinants of endophytism in the Arabidopsis root mycobiome.</title>
        <authorList>
            <person name="Mesny F."/>
            <person name="Miyauchi S."/>
            <person name="Thiergart T."/>
            <person name="Pickel B."/>
            <person name="Atanasova L."/>
            <person name="Karlsson M."/>
            <person name="Huettel B."/>
            <person name="Barry K.W."/>
            <person name="Haridas S."/>
            <person name="Chen C."/>
            <person name="Bauer D."/>
            <person name="Andreopoulos W."/>
            <person name="Pangilinan J."/>
            <person name="LaButti K."/>
            <person name="Riley R."/>
            <person name="Lipzen A."/>
            <person name="Clum A."/>
            <person name="Drula E."/>
            <person name="Henrissat B."/>
            <person name="Kohler A."/>
            <person name="Grigoriev I.V."/>
            <person name="Martin F.M."/>
            <person name="Hacquard S."/>
        </authorList>
    </citation>
    <scope>NUCLEOTIDE SEQUENCE</scope>
    <source>
        <strain evidence="6">MPI-SDFR-AT-0120</strain>
    </source>
</reference>
<feature type="domain" description="Fungal STAND N-terminal Goodbye" evidence="3">
    <location>
        <begin position="11"/>
        <end position="134"/>
    </location>
</feature>
<comment type="caution">
    <text evidence="6">The sequence shown here is derived from an EMBL/GenBank/DDBJ whole genome shotgun (WGS) entry which is preliminary data.</text>
</comment>
<evidence type="ECO:0008006" key="8">
    <source>
        <dbReference type="Google" id="ProtNLM"/>
    </source>
</evidence>
<dbReference type="Pfam" id="PF24883">
    <property type="entry name" value="NPHP3_N"/>
    <property type="match status" value="1"/>
</dbReference>
<dbReference type="Pfam" id="PF17109">
    <property type="entry name" value="Goodbye"/>
    <property type="match status" value="1"/>
</dbReference>
<accession>A0A8K0QYG2</accession>
<dbReference type="InterPro" id="IPR002110">
    <property type="entry name" value="Ankyrin_rpt"/>
</dbReference>
<feature type="domain" description="Nephrocystin 3-like N-terminal" evidence="5">
    <location>
        <begin position="267"/>
        <end position="429"/>
    </location>
</feature>
<evidence type="ECO:0000259" key="4">
    <source>
        <dbReference type="Pfam" id="PF22939"/>
    </source>
</evidence>
<evidence type="ECO:0000313" key="7">
    <source>
        <dbReference type="Proteomes" id="UP000813461"/>
    </source>
</evidence>
<evidence type="ECO:0000256" key="2">
    <source>
        <dbReference type="PROSITE-ProRule" id="PRU00023"/>
    </source>
</evidence>
<keyword evidence="2" id="KW-0040">ANK repeat</keyword>
<name>A0A8K0QYG2_9PLEO</name>
<dbReference type="SUPFAM" id="SSF52540">
    <property type="entry name" value="P-loop containing nucleoside triphosphate hydrolases"/>
    <property type="match status" value="1"/>
</dbReference>
<dbReference type="PROSITE" id="PS50088">
    <property type="entry name" value="ANK_REPEAT"/>
    <property type="match status" value="2"/>
</dbReference>
<dbReference type="EMBL" id="JAGMVJ010000020">
    <property type="protein sequence ID" value="KAH7075083.1"/>
    <property type="molecule type" value="Genomic_DNA"/>
</dbReference>
<proteinExistence type="predicted"/>
<dbReference type="Proteomes" id="UP000813461">
    <property type="component" value="Unassembled WGS sequence"/>
</dbReference>
<evidence type="ECO:0000259" key="5">
    <source>
        <dbReference type="Pfam" id="PF24883"/>
    </source>
</evidence>
<evidence type="ECO:0000313" key="6">
    <source>
        <dbReference type="EMBL" id="KAH7075083.1"/>
    </source>
</evidence>
<dbReference type="Pfam" id="PF13637">
    <property type="entry name" value="Ank_4"/>
    <property type="match status" value="1"/>
</dbReference>
<evidence type="ECO:0000259" key="3">
    <source>
        <dbReference type="Pfam" id="PF17109"/>
    </source>
</evidence>
<dbReference type="InterPro" id="IPR054471">
    <property type="entry name" value="GPIID_WHD"/>
</dbReference>
<dbReference type="InterPro" id="IPR036770">
    <property type="entry name" value="Ankyrin_rpt-contain_sf"/>
</dbReference>
<sequence length="1381" mass="155698">MSSSDDIRQLWEEACDKYEDMLPPRRRRDALLFRDLKQPEDLENHLLEHEKSFKRFRSQNSKLTGRLKACMRPFLVLSDMLSAAVSASPFAPASTILGAVCFVLKAADGVSEIYDWIEELFEKLLDFTVRLELYIAHELPGSLRSKIVGVLGCLLEILACAELAIKDGRWKKFAAVLFLGDDKGVKVAFDKLAELFKSEQSLVEAINFATNQRMDKRIEGIATMTETLFSRSNRAEEERLRHDVLNWISGIDYTEQQSTHLGHRQANTGLWFLDEPEYDAWVNGDQHAWALFCHGAPGAGKTTMSATIIDSLSMSRSPDAAVAYIYCNYQSRNEQSIDAVLTSLLRRLVQIRSTIPQSVLEAFQKFGRSQRLTRSQCIEYLGLTSKQFSKIFLVVDALDECDAEVMGEFIQTCSSLRKQSNIRLFMTARLIPSIQRMIKRELGETPHLEIRARDHDIREYFNSRRTRFKYSWVNDASLCERACKKVLEASGGMFLLARLHVDQLATMVVSKTVEKALSNMFIATGTQTTNAYAQQYDLAMTRILGQSPDEADKARATLAWMTFTRRPLSPAELCHAIAIGINDDKDELDLACVPDVQDLISLCAGLVTIDDKARTVRLVHYTTQEYLERTHEKWLPGWEKRVAQGLVAYLSLNEFKTGGYQNEREYETRTTVFPLFEYAALNWAEHCQPFQMDLFDEILFLLEDEKAVHSFRSVPESQIQRNVRSYTLGTSPPLLIIVDLGFDKILRKFLDAEIVRPGWEDWLNEDIRPQDNKTTLLRSAISHGYVDIIRLLLQREVGPSLEFPVTEAVVDAAMEGQASVIEAILDTFVSTTQQHGDAPVEISYSCGRALAWWVWGRLAGAWDRAGLAIPTKLLAVPIKAEVLNTVLEYALALNDEGLIDLLIKKGAEMSCTFHEAAHRGWVYGIRVLLAATFNIDALDEDGNTALQIAVIGHHEDVVRLLLNKHKEIGSVPGIMLVGYWMTKWVQRDDTTVSMLRALHEHGVNLDFEGNGKYEPAIFEAARCGNSVLLECMLNLGANVNAQWSTYGSVLHVALAREHAPYHSFEGGGHLKCVQILLEHGCDLNASCPFYNSTLQAAFYGNRDRLIFEEGDIALPLLERGVAIPENGPGLLRCAIEYGCADIARYLIKGGVDVHTAITHPNPFVLACQSLGPGDVFEVLYESGVDLEQHGPAALYEAIALGYPEGVRWLLEHGVDANAQGEEYPNALIACVSNGCNFAYSPHGAPRWIDTFPPYYNDRHLWHRYIAAVLRALVEHGADVDTFGPAAQELAVENWYTAEVRRLLGAKGDLDERWMPDATCPRWIREHTLDRNFQVRYHGAWDNDESVERHYMFRKDSVMPPSVNQVSSRQRARAARFKLSCY</sequence>
<dbReference type="PROSITE" id="PS50297">
    <property type="entry name" value="ANK_REP_REGION"/>
    <property type="match status" value="1"/>
</dbReference>
<dbReference type="SUPFAM" id="SSF48403">
    <property type="entry name" value="Ankyrin repeat"/>
    <property type="match status" value="1"/>
</dbReference>
<dbReference type="InterPro" id="IPR027417">
    <property type="entry name" value="P-loop_NTPase"/>
</dbReference>
<feature type="repeat" description="ANK" evidence="2">
    <location>
        <begin position="1189"/>
        <end position="1221"/>
    </location>
</feature>
<feature type="repeat" description="ANK" evidence="2">
    <location>
        <begin position="941"/>
        <end position="973"/>
    </location>
</feature>
<dbReference type="PANTHER" id="PTHR10039">
    <property type="entry name" value="AMELOGENIN"/>
    <property type="match status" value="1"/>
</dbReference>
<dbReference type="Pfam" id="PF12796">
    <property type="entry name" value="Ank_2"/>
    <property type="match status" value="1"/>
</dbReference>
<dbReference type="Gene3D" id="1.25.40.20">
    <property type="entry name" value="Ankyrin repeat-containing domain"/>
    <property type="match status" value="2"/>
</dbReference>
<organism evidence="6 7">
    <name type="scientific">Paraphoma chrysanthemicola</name>
    <dbReference type="NCBI Taxonomy" id="798071"/>
    <lineage>
        <taxon>Eukaryota</taxon>
        <taxon>Fungi</taxon>
        <taxon>Dikarya</taxon>
        <taxon>Ascomycota</taxon>
        <taxon>Pezizomycotina</taxon>
        <taxon>Dothideomycetes</taxon>
        <taxon>Pleosporomycetidae</taxon>
        <taxon>Pleosporales</taxon>
        <taxon>Pleosporineae</taxon>
        <taxon>Phaeosphaeriaceae</taxon>
        <taxon>Paraphoma</taxon>
    </lineage>
</organism>
<protein>
    <recommendedName>
        <fullName evidence="8">NACHT domain-containing protein</fullName>
    </recommendedName>
</protein>
<dbReference type="Gene3D" id="3.40.50.300">
    <property type="entry name" value="P-loop containing nucleotide triphosphate hydrolases"/>
    <property type="match status" value="1"/>
</dbReference>
<dbReference type="OrthoDB" id="195446at2759"/>
<dbReference type="Pfam" id="PF22939">
    <property type="entry name" value="WHD_GPIID"/>
    <property type="match status" value="1"/>
</dbReference>
<dbReference type="InterPro" id="IPR031350">
    <property type="entry name" value="Goodbye_dom"/>
</dbReference>
<dbReference type="SMART" id="SM00248">
    <property type="entry name" value="ANK"/>
    <property type="match status" value="9"/>
</dbReference>
<feature type="domain" description="GPI inositol-deacylase winged helix" evidence="4">
    <location>
        <begin position="553"/>
        <end position="628"/>
    </location>
</feature>
<evidence type="ECO:0000256" key="1">
    <source>
        <dbReference type="ARBA" id="ARBA00022737"/>
    </source>
</evidence>
<keyword evidence="1" id="KW-0677">Repeat</keyword>